<comment type="caution">
    <text evidence="2">The sequence shown here is derived from an EMBL/GenBank/DDBJ whole genome shotgun (WGS) entry which is preliminary data.</text>
</comment>
<evidence type="ECO:0000256" key="1">
    <source>
        <dbReference type="SAM" id="SignalP"/>
    </source>
</evidence>
<feature type="signal peptide" evidence="1">
    <location>
        <begin position="1"/>
        <end position="19"/>
    </location>
</feature>
<evidence type="ECO:0000313" key="2">
    <source>
        <dbReference type="EMBL" id="MFC3672104.1"/>
    </source>
</evidence>
<proteinExistence type="predicted"/>
<keyword evidence="1" id="KW-0732">Signal</keyword>
<dbReference type="RefSeq" id="WP_191325652.1">
    <property type="nucleotide sequence ID" value="NZ_BMZP01000020.1"/>
</dbReference>
<organism evidence="2 3">
    <name type="scientific">Novosphingobium pokkalii</name>
    <dbReference type="NCBI Taxonomy" id="1770194"/>
    <lineage>
        <taxon>Bacteria</taxon>
        <taxon>Pseudomonadati</taxon>
        <taxon>Pseudomonadota</taxon>
        <taxon>Alphaproteobacteria</taxon>
        <taxon>Sphingomonadales</taxon>
        <taxon>Sphingomonadaceae</taxon>
        <taxon>Novosphingobium</taxon>
    </lineage>
</organism>
<gene>
    <name evidence="2" type="ORF">ACFOOT_11780</name>
</gene>
<evidence type="ECO:0000313" key="3">
    <source>
        <dbReference type="Proteomes" id="UP001595683"/>
    </source>
</evidence>
<dbReference type="Proteomes" id="UP001595683">
    <property type="component" value="Unassembled WGS sequence"/>
</dbReference>
<protein>
    <submittedName>
        <fullName evidence="2">Uncharacterized protein</fullName>
    </submittedName>
</protein>
<reference evidence="3" key="1">
    <citation type="journal article" date="2019" name="Int. J. Syst. Evol. Microbiol.">
        <title>The Global Catalogue of Microorganisms (GCM) 10K type strain sequencing project: providing services to taxonomists for standard genome sequencing and annotation.</title>
        <authorList>
            <consortium name="The Broad Institute Genomics Platform"/>
            <consortium name="The Broad Institute Genome Sequencing Center for Infectious Disease"/>
            <person name="Wu L."/>
            <person name="Ma J."/>
        </authorList>
    </citation>
    <scope>NUCLEOTIDE SEQUENCE [LARGE SCALE GENOMIC DNA]</scope>
    <source>
        <strain evidence="3">KCTC 42224</strain>
    </source>
</reference>
<accession>A0ABV7V3Z2</accession>
<sequence>MLIASILAPVIALAQPVAAAAPAPVCQGAPGRPALCRPAAAVQPAAASAERVAMVACHPDPSRNRGCFRPLHQKSNAALAQAAPVREDAR</sequence>
<dbReference type="EMBL" id="JBHRYE010000019">
    <property type="protein sequence ID" value="MFC3672104.1"/>
    <property type="molecule type" value="Genomic_DNA"/>
</dbReference>
<name>A0ABV7V3Z2_9SPHN</name>
<feature type="chain" id="PRO_5045573362" evidence="1">
    <location>
        <begin position="20"/>
        <end position="90"/>
    </location>
</feature>
<keyword evidence="3" id="KW-1185">Reference proteome</keyword>